<keyword evidence="2" id="KW-1185">Reference proteome</keyword>
<dbReference type="AlphaFoldDB" id="A0A8T2RW59"/>
<sequence length="116" mass="13045">MLHVPSVSLEGQSRLQWTPYGNSLSEIEMGNISCGFISETVMENTSRDIGNLTLVDLISTPKDHCKIKQHVPTGESFHATVWETPNWRALQASIYDSRSFWNVGDLKDLFDGSIFL</sequence>
<organism evidence="1 2">
    <name type="scientific">Ceratopteris richardii</name>
    <name type="common">Triangle waterfern</name>
    <dbReference type="NCBI Taxonomy" id="49495"/>
    <lineage>
        <taxon>Eukaryota</taxon>
        <taxon>Viridiplantae</taxon>
        <taxon>Streptophyta</taxon>
        <taxon>Embryophyta</taxon>
        <taxon>Tracheophyta</taxon>
        <taxon>Polypodiopsida</taxon>
        <taxon>Polypodiidae</taxon>
        <taxon>Polypodiales</taxon>
        <taxon>Pteridineae</taxon>
        <taxon>Pteridaceae</taxon>
        <taxon>Parkerioideae</taxon>
        <taxon>Ceratopteris</taxon>
    </lineage>
</organism>
<dbReference type="EMBL" id="CM035429">
    <property type="protein sequence ID" value="KAH7299847.1"/>
    <property type="molecule type" value="Genomic_DNA"/>
</dbReference>
<accession>A0A8T2RW59</accession>
<name>A0A8T2RW59_CERRI</name>
<gene>
    <name evidence="1" type="ORF">KP509_24G032700</name>
</gene>
<comment type="caution">
    <text evidence="1">The sequence shown here is derived from an EMBL/GenBank/DDBJ whole genome shotgun (WGS) entry which is preliminary data.</text>
</comment>
<dbReference type="Proteomes" id="UP000825935">
    <property type="component" value="Chromosome 24"/>
</dbReference>
<protein>
    <submittedName>
        <fullName evidence="1">Uncharacterized protein</fullName>
    </submittedName>
</protein>
<evidence type="ECO:0000313" key="2">
    <source>
        <dbReference type="Proteomes" id="UP000825935"/>
    </source>
</evidence>
<proteinExistence type="predicted"/>
<reference evidence="1" key="1">
    <citation type="submission" date="2021-08" db="EMBL/GenBank/DDBJ databases">
        <title>WGS assembly of Ceratopteris richardii.</title>
        <authorList>
            <person name="Marchant D.B."/>
            <person name="Chen G."/>
            <person name="Jenkins J."/>
            <person name="Shu S."/>
            <person name="Leebens-Mack J."/>
            <person name="Grimwood J."/>
            <person name="Schmutz J."/>
            <person name="Soltis P."/>
            <person name="Soltis D."/>
            <person name="Chen Z.-H."/>
        </authorList>
    </citation>
    <scope>NUCLEOTIDE SEQUENCE</scope>
    <source>
        <strain evidence="1">Whitten #5841</strain>
        <tissue evidence="1">Leaf</tissue>
    </source>
</reference>
<evidence type="ECO:0000313" key="1">
    <source>
        <dbReference type="EMBL" id="KAH7299847.1"/>
    </source>
</evidence>